<accession>A0AAV5ADH4</accession>
<sequence>MTGNKGVEIPIGKLNEGIRIQPMAEYTISSCGRLGSPSGTEGSFELVDQNTKFVYDVTIG</sequence>
<name>A0AAV5ADH4_9AGAM</name>
<organism evidence="2 3">
    <name type="scientific">Clathrus columnatus</name>
    <dbReference type="NCBI Taxonomy" id="1419009"/>
    <lineage>
        <taxon>Eukaryota</taxon>
        <taxon>Fungi</taxon>
        <taxon>Dikarya</taxon>
        <taxon>Basidiomycota</taxon>
        <taxon>Agaricomycotina</taxon>
        <taxon>Agaricomycetes</taxon>
        <taxon>Phallomycetidae</taxon>
        <taxon>Phallales</taxon>
        <taxon>Clathraceae</taxon>
        <taxon>Clathrus</taxon>
    </lineage>
</organism>
<dbReference type="InterPro" id="IPR009413">
    <property type="entry name" value="Aegerolysin-typ"/>
</dbReference>
<dbReference type="Pfam" id="PF06355">
    <property type="entry name" value="Aegerolysin"/>
    <property type="match status" value="1"/>
</dbReference>
<dbReference type="EMBL" id="BPWL01000007">
    <property type="protein sequence ID" value="GJJ11752.1"/>
    <property type="molecule type" value="Genomic_DNA"/>
</dbReference>
<comment type="similarity">
    <text evidence="1">Belongs to the aegerolysin family.</text>
</comment>
<evidence type="ECO:0000313" key="2">
    <source>
        <dbReference type="EMBL" id="GJJ11752.1"/>
    </source>
</evidence>
<dbReference type="Proteomes" id="UP001050691">
    <property type="component" value="Unassembled WGS sequence"/>
</dbReference>
<proteinExistence type="inferred from homology"/>
<reference evidence="2" key="1">
    <citation type="submission" date="2021-10" db="EMBL/GenBank/DDBJ databases">
        <title>De novo Genome Assembly of Clathrus columnatus (Basidiomycota, Fungi) Using Illumina and Nanopore Sequence Data.</title>
        <authorList>
            <person name="Ogiso-Tanaka E."/>
            <person name="Itagaki H."/>
            <person name="Hosoya T."/>
            <person name="Hosaka K."/>
        </authorList>
    </citation>
    <scope>NUCLEOTIDE SEQUENCE</scope>
    <source>
        <strain evidence="2">MO-923</strain>
    </source>
</reference>
<gene>
    <name evidence="2" type="ORF">Clacol_005990</name>
</gene>
<evidence type="ECO:0000256" key="1">
    <source>
        <dbReference type="ARBA" id="ARBA00010795"/>
    </source>
</evidence>
<keyword evidence="3" id="KW-1185">Reference proteome</keyword>
<evidence type="ECO:0000313" key="3">
    <source>
        <dbReference type="Proteomes" id="UP001050691"/>
    </source>
</evidence>
<dbReference type="Gene3D" id="2.60.270.50">
    <property type="match status" value="1"/>
</dbReference>
<dbReference type="GO" id="GO:0019836">
    <property type="term" value="P:symbiont-mediated hemolysis of host erythrocyte"/>
    <property type="evidence" value="ECO:0007669"/>
    <property type="project" value="InterPro"/>
</dbReference>
<dbReference type="AlphaFoldDB" id="A0AAV5ADH4"/>
<protein>
    <submittedName>
        <fullName evidence="2">Uncharacterized protein</fullName>
    </submittedName>
</protein>
<comment type="caution">
    <text evidence="2">The sequence shown here is derived from an EMBL/GenBank/DDBJ whole genome shotgun (WGS) entry which is preliminary data.</text>
</comment>